<reference evidence="9 10" key="1">
    <citation type="submission" date="2024-03" db="EMBL/GenBank/DDBJ databases">
        <title>Sulfurimonas sp. HSL3-1.</title>
        <authorList>
            <person name="Wang S."/>
        </authorList>
    </citation>
    <scope>NUCLEOTIDE SEQUENCE [LARGE SCALE GENOMIC DNA]</scope>
    <source>
        <strain evidence="9 10">HSL3-1</strain>
    </source>
</reference>
<keyword evidence="1" id="KW-0004">4Fe-4S</keyword>
<dbReference type="GO" id="GO:0004844">
    <property type="term" value="F:uracil DNA N-glycosylase activity"/>
    <property type="evidence" value="ECO:0007669"/>
    <property type="project" value="UniProtKB-EC"/>
</dbReference>
<accession>A0ABZ3H778</accession>
<organism evidence="9 10">
    <name type="scientific">Sulfurimonas diazotrophicus</name>
    <dbReference type="NCBI Taxonomy" id="3131939"/>
    <lineage>
        <taxon>Bacteria</taxon>
        <taxon>Pseudomonadati</taxon>
        <taxon>Campylobacterota</taxon>
        <taxon>Epsilonproteobacteria</taxon>
        <taxon>Campylobacterales</taxon>
        <taxon>Sulfurimonadaceae</taxon>
        <taxon>Sulfurimonas</taxon>
    </lineage>
</organism>
<dbReference type="Pfam" id="PF03167">
    <property type="entry name" value="UDG"/>
    <property type="match status" value="1"/>
</dbReference>
<evidence type="ECO:0000256" key="3">
    <source>
        <dbReference type="ARBA" id="ARBA00022763"/>
    </source>
</evidence>
<dbReference type="EC" id="3.2.2.27" evidence="9"/>
<dbReference type="InterPro" id="IPR005122">
    <property type="entry name" value="Uracil-DNA_glycosylase-like"/>
</dbReference>
<dbReference type="RefSeq" id="WP_231018100.1">
    <property type="nucleotide sequence ID" value="NZ_CP147920.1"/>
</dbReference>
<evidence type="ECO:0000256" key="7">
    <source>
        <dbReference type="ARBA" id="ARBA00023204"/>
    </source>
</evidence>
<feature type="domain" description="Uracil-DNA glycosylase-like" evidence="8">
    <location>
        <begin position="66"/>
        <end position="214"/>
    </location>
</feature>
<evidence type="ECO:0000256" key="5">
    <source>
        <dbReference type="ARBA" id="ARBA00023004"/>
    </source>
</evidence>
<evidence type="ECO:0000256" key="2">
    <source>
        <dbReference type="ARBA" id="ARBA00022723"/>
    </source>
</evidence>
<keyword evidence="5" id="KW-0408">Iron</keyword>
<keyword evidence="6" id="KW-0411">Iron-sulfur</keyword>
<dbReference type="Gene3D" id="3.40.470.10">
    <property type="entry name" value="Uracil-DNA glycosylase-like domain"/>
    <property type="match status" value="1"/>
</dbReference>
<keyword evidence="9" id="KW-0326">Glycosidase</keyword>
<gene>
    <name evidence="9" type="ORF">WCY31_06725</name>
</gene>
<dbReference type="InterPro" id="IPR051536">
    <property type="entry name" value="UDG_Type-4/5"/>
</dbReference>
<dbReference type="SUPFAM" id="SSF52141">
    <property type="entry name" value="Uracil-DNA glycosylase-like"/>
    <property type="match status" value="1"/>
</dbReference>
<evidence type="ECO:0000256" key="6">
    <source>
        <dbReference type="ARBA" id="ARBA00023014"/>
    </source>
</evidence>
<keyword evidence="2" id="KW-0479">Metal-binding</keyword>
<dbReference type="Proteomes" id="UP001447842">
    <property type="component" value="Chromosome"/>
</dbReference>
<dbReference type="EMBL" id="CP147920">
    <property type="protein sequence ID" value="XAU13948.1"/>
    <property type="molecule type" value="Genomic_DNA"/>
</dbReference>
<keyword evidence="10" id="KW-1185">Reference proteome</keyword>
<dbReference type="SMART" id="SM00986">
    <property type="entry name" value="UDG"/>
    <property type="match status" value="1"/>
</dbReference>
<dbReference type="PANTHER" id="PTHR33693:SF1">
    <property type="entry name" value="TYPE-4 URACIL-DNA GLYCOSYLASE"/>
    <property type="match status" value="1"/>
</dbReference>
<evidence type="ECO:0000256" key="1">
    <source>
        <dbReference type="ARBA" id="ARBA00022485"/>
    </source>
</evidence>
<evidence type="ECO:0000256" key="4">
    <source>
        <dbReference type="ARBA" id="ARBA00022801"/>
    </source>
</evidence>
<evidence type="ECO:0000259" key="8">
    <source>
        <dbReference type="SMART" id="SM00986"/>
    </source>
</evidence>
<evidence type="ECO:0000313" key="10">
    <source>
        <dbReference type="Proteomes" id="UP001447842"/>
    </source>
</evidence>
<dbReference type="InterPro" id="IPR036895">
    <property type="entry name" value="Uracil-DNA_glycosylase-like_sf"/>
</dbReference>
<keyword evidence="4 9" id="KW-0378">Hydrolase</keyword>
<evidence type="ECO:0000313" key="9">
    <source>
        <dbReference type="EMBL" id="XAU13948.1"/>
    </source>
</evidence>
<dbReference type="CDD" id="cd10030">
    <property type="entry name" value="UDG-F4_TTUDGA_SPO1dp_like"/>
    <property type="match status" value="1"/>
</dbReference>
<keyword evidence="7" id="KW-0234">DNA repair</keyword>
<name>A0ABZ3H778_9BACT</name>
<dbReference type="PANTHER" id="PTHR33693">
    <property type="entry name" value="TYPE-5 URACIL-DNA GLYCOSYLASE"/>
    <property type="match status" value="1"/>
</dbReference>
<protein>
    <submittedName>
        <fullName evidence="9">Uracil-DNA glycosylase</fullName>
        <ecNumber evidence="9">3.2.2.27</ecNumber>
    </submittedName>
</protein>
<dbReference type="SMART" id="SM00987">
    <property type="entry name" value="UreE_C"/>
    <property type="match status" value="1"/>
</dbReference>
<sequence>MKSYQNAALLQNLYRLKALGFDYCDPVIVNPRNVEGELPDDLASLQRIVANCHLCDLAKIRRQSMVGTGSGGADLMIIDAYVSMAQDESGDYFAGRSGASLESMITNVLGRPTASVYLTHAVKCKGAGTQKPTPSECSSCKPYWRKEIELLRPKVIVTLGPDAYRIVTDDSTPFEQVRGHKIDYDKGTLLVPLYHPQYLLRNPSLKKVTFFDLQNIKAAL</sequence>
<proteinExistence type="predicted"/>
<keyword evidence="3" id="KW-0227">DNA damage</keyword>